<reference evidence="2 3" key="1">
    <citation type="submission" date="2020-03" db="EMBL/GenBank/DDBJ databases">
        <title>WGS of the type strain of Planosporangium spp.</title>
        <authorList>
            <person name="Thawai C."/>
        </authorList>
    </citation>
    <scope>NUCLEOTIDE SEQUENCE [LARGE SCALE GENOMIC DNA]</scope>
    <source>
        <strain evidence="2 3">TBRC 5610</strain>
    </source>
</reference>
<keyword evidence="2" id="KW-0255">Endonuclease</keyword>
<proteinExistence type="predicted"/>
<dbReference type="Gene3D" id="3.90.1570.50">
    <property type="match status" value="1"/>
</dbReference>
<comment type="caution">
    <text evidence="2">The sequence shown here is derived from an EMBL/GenBank/DDBJ whole genome shotgun (WGS) entry which is preliminary data.</text>
</comment>
<feature type="domain" description="Helicase ATP-binding" evidence="1">
    <location>
        <begin position="286"/>
        <end position="496"/>
    </location>
</feature>
<gene>
    <name evidence="2" type="ORF">HC031_16180</name>
</gene>
<dbReference type="PANTHER" id="PTHR42927">
    <property type="entry name" value="HELICASE SUPERFAMILY 1 AND 2 DOMAIN-CONTAINING PROTEIN"/>
    <property type="match status" value="1"/>
</dbReference>
<dbReference type="PANTHER" id="PTHR42927:SF1">
    <property type="entry name" value="HELICASE SUPERFAMILY 1 AND 2 DOMAIN-CONTAINING PROTEIN"/>
    <property type="match status" value="1"/>
</dbReference>
<dbReference type="InterPro" id="IPR014001">
    <property type="entry name" value="Helicase_ATP-bd"/>
</dbReference>
<keyword evidence="3" id="KW-1185">Reference proteome</keyword>
<dbReference type="RefSeq" id="WP_167926144.1">
    <property type="nucleotide sequence ID" value="NZ_JAATVY010000010.1"/>
</dbReference>
<sequence>MSAVHQEKSFEDAIEASLLASGWLPGTPANYRPELGLDTAELFTFIGDTQPKEWEKLLAYHGNDPDDAQRAFAQYLGKQIDERGVLDVLRRGVKDRGVLIRLAYFKPAHTITDDALAFYRKNRLTVTRQLRYSQANTNALDLTLFVNGIPLATAELKNPLTGQTVEHAKKQYRDDRDPKELLFARRTLVHFAVDPDLVFVTTKLDRDKTRFLPFNMGSEGPGVSGGAGNPSAKPGGYRTSYLWERIWHPDTWLDLVRRFLHTEKGSDLIFPRFHQWHAVLSLTDHAARHGSGHNYLVMHSAGSGKSNTIAWLAHRLSSLHTPADPAALDAKAIAKGLGPNQPVFDKVIIITDRVVLDRQLQDTVFQFDHVPGVVQRIDKDSAQLATALQSETAKVVITTMQKFPFILDKVNGLKGKRFAIVVDEAHSSQSGESAAALKKVLVKLGTDDIDADADLLTASALARGKHNTLSYFAFTATPKPKTLELFGTPHPVTGNPHPFHTYSMRQAIEEGFILDVLRNYVTYQAYWKLANANPHDPEVDPKKAGAQLARFVSLHPTMNSQRAEIIVEHFRRHTAPRLGGRAKAMVVTASRENAVRLHEAIKTYVEQQHYTDCEALVAFSGDLKIDGVELTEARINGFGEGELPARFAYTTADDKHAGTPAAKQDKQYRILVVAEKYQTGFDQPLLTTMYVDKALKGVAAVQTLSRLNRTHPLKTQGDIFVLDFRNDAEEIAEQFKPFYETAATTPTDPNLLYTAQNEVMGYAILVDAEMQKYAEALLAAEQKAKTDTAIQRAHAALYHHTDAARDRYVVLAADDRERADAFRAALRDYVRMYAFLSQVVPYHDVELERLYLFGRALLNRLPRQRDASVDIGEVELTHLRISKTGEHDVSLTPEGEQVLPGFTGGGTGSQHEPEKVPLSQLIEEFNNHFGVGLGDADKIWVEQQIAAAAEDGTLQAAALVNDESNFGVVFDKRFEDIVISRHDDNGKLMQRYLDDKTLQSQLKQFARRQAYQMIRRQKGLA</sequence>
<keyword evidence="2" id="KW-0378">Hydrolase</keyword>
<keyword evidence="2" id="KW-0540">Nuclease</keyword>
<dbReference type="GO" id="GO:0004519">
    <property type="term" value="F:endonuclease activity"/>
    <property type="evidence" value="ECO:0007669"/>
    <property type="project" value="UniProtKB-KW"/>
</dbReference>
<organism evidence="2 3">
    <name type="scientific">Planosporangium thailandense</name>
    <dbReference type="NCBI Taxonomy" id="765197"/>
    <lineage>
        <taxon>Bacteria</taxon>
        <taxon>Bacillati</taxon>
        <taxon>Actinomycetota</taxon>
        <taxon>Actinomycetes</taxon>
        <taxon>Micromonosporales</taxon>
        <taxon>Micromonosporaceae</taxon>
        <taxon>Planosporangium</taxon>
    </lineage>
</organism>
<dbReference type="Pfam" id="PF18766">
    <property type="entry name" value="SWI2_SNF2"/>
    <property type="match status" value="1"/>
</dbReference>
<dbReference type="InterPro" id="IPR055180">
    <property type="entry name" value="HsdR_RecA-like_helicase_dom_2"/>
</dbReference>
<dbReference type="SUPFAM" id="SSF52540">
    <property type="entry name" value="P-loop containing nucleoside triphosphate hydrolases"/>
    <property type="match status" value="1"/>
</dbReference>
<dbReference type="PROSITE" id="PS51192">
    <property type="entry name" value="HELICASE_ATP_BIND_1"/>
    <property type="match status" value="1"/>
</dbReference>
<dbReference type="Pfam" id="PF04313">
    <property type="entry name" value="HSDR_N"/>
    <property type="match status" value="1"/>
</dbReference>
<dbReference type="Gene3D" id="3.40.50.300">
    <property type="entry name" value="P-loop containing nucleotide triphosphate hydrolases"/>
    <property type="match status" value="2"/>
</dbReference>
<evidence type="ECO:0000259" key="1">
    <source>
        <dbReference type="PROSITE" id="PS51192"/>
    </source>
</evidence>
<dbReference type="EMBL" id="JAATVY010000010">
    <property type="protein sequence ID" value="NJC71239.1"/>
    <property type="molecule type" value="Genomic_DNA"/>
</dbReference>
<dbReference type="CDD" id="cd22332">
    <property type="entry name" value="HsdR_N"/>
    <property type="match status" value="1"/>
</dbReference>
<dbReference type="Pfam" id="PF22679">
    <property type="entry name" value="T1R_D3-like"/>
    <property type="match status" value="1"/>
</dbReference>
<dbReference type="SMART" id="SM00487">
    <property type="entry name" value="DEXDc"/>
    <property type="match status" value="1"/>
</dbReference>
<name>A0ABX0Y1K3_9ACTN</name>
<dbReference type="InterPro" id="IPR007409">
    <property type="entry name" value="Restrct_endonuc_type1_HsdR_N"/>
</dbReference>
<accession>A0ABX0Y1K3</accession>
<evidence type="ECO:0000313" key="2">
    <source>
        <dbReference type="EMBL" id="NJC71239.1"/>
    </source>
</evidence>
<dbReference type="InterPro" id="IPR027417">
    <property type="entry name" value="P-loop_NTPase"/>
</dbReference>
<dbReference type="InterPro" id="IPR040980">
    <property type="entry name" value="SWI2_SNF2"/>
</dbReference>
<dbReference type="Proteomes" id="UP000722989">
    <property type="component" value="Unassembled WGS sequence"/>
</dbReference>
<protein>
    <submittedName>
        <fullName evidence="2">Type I restriction endonuclease subunit R</fullName>
    </submittedName>
</protein>
<evidence type="ECO:0000313" key="3">
    <source>
        <dbReference type="Proteomes" id="UP000722989"/>
    </source>
</evidence>